<keyword evidence="3" id="KW-1185">Reference proteome</keyword>
<evidence type="ECO:0000313" key="2">
    <source>
        <dbReference type="EMBL" id="OEG71421.1"/>
    </source>
</evidence>
<dbReference type="AlphaFoldDB" id="A0A1E5ILQ6"/>
<dbReference type="Gene3D" id="3.30.565.60">
    <property type="match status" value="1"/>
</dbReference>
<keyword evidence="1" id="KW-0812">Transmembrane</keyword>
<comment type="caution">
    <text evidence="2">The sequence shown here is derived from an EMBL/GenBank/DDBJ whole genome shotgun (WGS) entry which is preliminary data.</text>
</comment>
<dbReference type="Proteomes" id="UP000095237">
    <property type="component" value="Unassembled WGS sequence"/>
</dbReference>
<keyword evidence="1" id="KW-1133">Transmembrane helix</keyword>
<keyword evidence="1" id="KW-0472">Membrane</keyword>
<organism evidence="2 3">
    <name type="scientific">Endomicrobium trichonymphae</name>
    <dbReference type="NCBI Taxonomy" id="1408204"/>
    <lineage>
        <taxon>Bacteria</taxon>
        <taxon>Pseudomonadati</taxon>
        <taxon>Elusimicrobiota</taxon>
        <taxon>Endomicrobiia</taxon>
        <taxon>Endomicrobiales</taxon>
        <taxon>Endomicrobiaceae</taxon>
        <taxon>Candidatus Endomicrobiellum</taxon>
    </lineage>
</organism>
<feature type="transmembrane region" description="Helical" evidence="1">
    <location>
        <begin position="12"/>
        <end position="31"/>
    </location>
</feature>
<protein>
    <recommendedName>
        <fullName evidence="4">ATP-dependent DNA helicase RecG C-terminal domain-containing protein</fullName>
    </recommendedName>
</protein>
<evidence type="ECO:0000256" key="1">
    <source>
        <dbReference type="SAM" id="Phobius"/>
    </source>
</evidence>
<gene>
    <name evidence="2" type="ORF">ATZ36_14990</name>
</gene>
<dbReference type="EMBL" id="LNVX01000218">
    <property type="protein sequence ID" value="OEG71421.1"/>
    <property type="molecule type" value="Genomic_DNA"/>
</dbReference>
<proteinExistence type="predicted"/>
<sequence>MKNSNKPYTSGIINLSNLFYILKIPILLSFFRQIGRVEELGSGFQRLYKLCKTFAWYDPIISDENAFKFVLPINFYDKIVMSRLIV</sequence>
<reference evidence="2 3" key="1">
    <citation type="submission" date="2015-11" db="EMBL/GenBank/DDBJ databases">
        <title>Evidence for parallel genomic evolution in an endosymbiosis of termite gut flagellates.</title>
        <authorList>
            <person name="Zheng H."/>
        </authorList>
    </citation>
    <scope>NUCLEOTIDE SEQUENCE [LARGE SCALE GENOMIC DNA]</scope>
    <source>
        <strain evidence="2 3">CET450</strain>
    </source>
</reference>
<evidence type="ECO:0008006" key="4">
    <source>
        <dbReference type="Google" id="ProtNLM"/>
    </source>
</evidence>
<dbReference type="InterPro" id="IPR038475">
    <property type="entry name" value="RecG_C_sf"/>
</dbReference>
<evidence type="ECO:0000313" key="3">
    <source>
        <dbReference type="Proteomes" id="UP000095237"/>
    </source>
</evidence>
<accession>A0A1E5ILQ6</accession>
<name>A0A1E5ILQ6_ENDTX</name>